<evidence type="ECO:0000313" key="12">
    <source>
        <dbReference type="Proteomes" id="UP000000233"/>
    </source>
</evidence>
<feature type="domain" description="Formamidopyrimidine-DNA glycosylase catalytic" evidence="10">
    <location>
        <begin position="39"/>
        <end position="126"/>
    </location>
</feature>
<dbReference type="GO" id="GO:0003906">
    <property type="term" value="F:DNA-(apurinic or apyrimidinic site) endonuclease activity"/>
    <property type="evidence" value="ECO:0007669"/>
    <property type="project" value="InterPro"/>
</dbReference>
<dbReference type="InterPro" id="IPR010979">
    <property type="entry name" value="Ribosomal_uS13-like_H2TH"/>
</dbReference>
<keyword evidence="9" id="KW-0326">Glycosidase</keyword>
<gene>
    <name evidence="11" type="ordered locus">PST_0858</name>
</gene>
<dbReference type="GO" id="GO:0006284">
    <property type="term" value="P:base-excision repair"/>
    <property type="evidence" value="ECO:0007669"/>
    <property type="project" value="InterPro"/>
</dbReference>
<dbReference type="Gene3D" id="3.20.190.10">
    <property type="entry name" value="MutM-like, N-terminal"/>
    <property type="match status" value="1"/>
</dbReference>
<dbReference type="InterPro" id="IPR012319">
    <property type="entry name" value="FPG_cat"/>
</dbReference>
<evidence type="ECO:0000259" key="10">
    <source>
        <dbReference type="PROSITE" id="PS51068"/>
    </source>
</evidence>
<dbReference type="SUPFAM" id="SSF46946">
    <property type="entry name" value="S13-like H2TH domain"/>
    <property type="match status" value="1"/>
</dbReference>
<dbReference type="eggNOG" id="COG0266">
    <property type="taxonomic scope" value="Bacteria"/>
</dbReference>
<dbReference type="GO" id="GO:0008270">
    <property type="term" value="F:zinc ion binding"/>
    <property type="evidence" value="ECO:0007669"/>
    <property type="project" value="InterPro"/>
</dbReference>
<keyword evidence="8" id="KW-0511">Multifunctional enzyme</keyword>
<evidence type="ECO:0000256" key="7">
    <source>
        <dbReference type="ARBA" id="ARBA00023239"/>
    </source>
</evidence>
<organism evidence="11 12">
    <name type="scientific">Stutzerimonas stutzeri (strain A1501)</name>
    <name type="common">Pseudomonas stutzeri</name>
    <dbReference type="NCBI Taxonomy" id="379731"/>
    <lineage>
        <taxon>Bacteria</taxon>
        <taxon>Pseudomonadati</taxon>
        <taxon>Pseudomonadota</taxon>
        <taxon>Gammaproteobacteria</taxon>
        <taxon>Pseudomonadales</taxon>
        <taxon>Pseudomonadaceae</taxon>
        <taxon>Stutzerimonas</taxon>
    </lineage>
</organism>
<keyword evidence="3" id="KW-0227">DNA damage</keyword>
<dbReference type="GO" id="GO:0008534">
    <property type="term" value="F:oxidized purine nucleobase lesion DNA N-glycosylase activity"/>
    <property type="evidence" value="ECO:0007669"/>
    <property type="project" value="UniProtKB-EC"/>
</dbReference>
<keyword evidence="4" id="KW-0378">Hydrolase</keyword>
<dbReference type="InterPro" id="IPR015886">
    <property type="entry name" value="H2TH_FPG"/>
</dbReference>
<comment type="similarity">
    <text evidence="2">Belongs to the FPG family.</text>
</comment>
<accession>A4VHV4</accession>
<name>A4VHV4_STUS1</name>
<dbReference type="GO" id="GO:0016829">
    <property type="term" value="F:lyase activity"/>
    <property type="evidence" value="ECO:0007669"/>
    <property type="project" value="UniProtKB-KW"/>
</dbReference>
<evidence type="ECO:0000256" key="6">
    <source>
        <dbReference type="ARBA" id="ARBA00023204"/>
    </source>
</evidence>
<dbReference type="SMART" id="SM00898">
    <property type="entry name" value="Fapy_DNA_glyco"/>
    <property type="match status" value="1"/>
</dbReference>
<keyword evidence="5" id="KW-0238">DNA-binding</keyword>
<dbReference type="HOGENOM" id="CLU_072818_0_0_6"/>
<dbReference type="AlphaFoldDB" id="A4VHV4"/>
<keyword evidence="7" id="KW-0456">Lyase</keyword>
<evidence type="ECO:0000256" key="3">
    <source>
        <dbReference type="ARBA" id="ARBA00022763"/>
    </source>
</evidence>
<dbReference type="CDD" id="cd08974">
    <property type="entry name" value="BaFpgNei_N_2"/>
    <property type="match status" value="1"/>
</dbReference>
<dbReference type="InterPro" id="IPR035937">
    <property type="entry name" value="FPG_N"/>
</dbReference>
<evidence type="ECO:0000256" key="5">
    <source>
        <dbReference type="ARBA" id="ARBA00023125"/>
    </source>
</evidence>
<protein>
    <submittedName>
        <fullName evidence="11">Endonuclease</fullName>
    </submittedName>
</protein>
<keyword evidence="11" id="KW-0255">Endonuclease</keyword>
<dbReference type="GO" id="GO:0003684">
    <property type="term" value="F:damaged DNA binding"/>
    <property type="evidence" value="ECO:0007669"/>
    <property type="project" value="InterPro"/>
</dbReference>
<dbReference type="SMART" id="SM01232">
    <property type="entry name" value="H2TH"/>
    <property type="match status" value="1"/>
</dbReference>
<keyword evidence="12" id="KW-1185">Reference proteome</keyword>
<dbReference type="Gene3D" id="1.10.8.50">
    <property type="match status" value="1"/>
</dbReference>
<dbReference type="PANTHER" id="PTHR22993:SF9">
    <property type="entry name" value="FORMAMIDOPYRIMIDINE-DNA GLYCOSYLASE"/>
    <property type="match status" value="1"/>
</dbReference>
<proteinExistence type="inferred from homology"/>
<sequence length="297" mass="33341">MVNRASSRAGCSWPGSALRTFAARASLIEKGRSAGASMPEGPSIVILREEVAAFTGQRIERAEGSAKVDMARLTGQVVREFRSWGKHLLIELEDVSVRIHLLLFGSYRINERKDATARLSLGFANGELNFYACSVQLIEGPLDATYDWSMDLMSDAWSPRGTLKRLRERPRLLACDALLDQTLFAGSGNIIKNEVLYRIRVHPLSLIGELPPAKLRELVREARTYSFQFLEWKRAGVLKANWLAHGKTTCVRCRIPLMKAKELGRSRRRAFFCERCQKRYGDATQISPDQPSAVDEG</sequence>
<dbReference type="EMBL" id="CP000304">
    <property type="protein sequence ID" value="ABP78555.1"/>
    <property type="molecule type" value="Genomic_DNA"/>
</dbReference>
<dbReference type="Pfam" id="PF06831">
    <property type="entry name" value="H2TH"/>
    <property type="match status" value="1"/>
</dbReference>
<evidence type="ECO:0000256" key="2">
    <source>
        <dbReference type="ARBA" id="ARBA00009409"/>
    </source>
</evidence>
<evidence type="ECO:0000256" key="8">
    <source>
        <dbReference type="ARBA" id="ARBA00023268"/>
    </source>
</evidence>
<evidence type="ECO:0000256" key="4">
    <source>
        <dbReference type="ARBA" id="ARBA00022801"/>
    </source>
</evidence>
<keyword evidence="6" id="KW-0234">DNA repair</keyword>
<dbReference type="PROSITE" id="PS51068">
    <property type="entry name" value="FPG_CAT"/>
    <property type="match status" value="1"/>
</dbReference>
<dbReference type="SUPFAM" id="SSF81624">
    <property type="entry name" value="N-terminal domain of MutM-like DNA repair proteins"/>
    <property type="match status" value="1"/>
</dbReference>
<dbReference type="Proteomes" id="UP000000233">
    <property type="component" value="Chromosome"/>
</dbReference>
<reference evidence="11 12" key="1">
    <citation type="journal article" date="2008" name="Proc. Natl. Acad. Sci. U.S.A.">
        <title>Nitrogen fixation island and rhizosphere competence traits in the genome of root-associated Pseudomonas stutzeri A1501.</title>
        <authorList>
            <person name="Yan Y."/>
            <person name="Yang J."/>
            <person name="Dou Y."/>
            <person name="Chen M."/>
            <person name="Ping S."/>
            <person name="Peng J."/>
            <person name="Lu W."/>
            <person name="Zhang W."/>
            <person name="Yao Z."/>
            <person name="Li H."/>
            <person name="Liu W."/>
            <person name="He S."/>
            <person name="Geng L."/>
            <person name="Zhang X."/>
            <person name="Yang F."/>
            <person name="Yu H."/>
            <person name="Zhan Y."/>
            <person name="Li D."/>
            <person name="Lin Z."/>
            <person name="Wang Y."/>
            <person name="Elmerich C."/>
            <person name="Lin M."/>
            <person name="Jin Q."/>
        </authorList>
    </citation>
    <scope>NUCLEOTIDE SEQUENCE [LARGE SCALE GENOMIC DNA]</scope>
    <source>
        <strain evidence="11 12">A1501</strain>
    </source>
</reference>
<dbReference type="PANTHER" id="PTHR22993">
    <property type="entry name" value="FORMAMIDOPYRIMIDINE-DNA GLYCOSYLASE"/>
    <property type="match status" value="1"/>
</dbReference>
<comment type="catalytic activity">
    <reaction evidence="1">
        <text>Hydrolysis of DNA containing ring-opened 7-methylguanine residues, releasing 2,6-diamino-4-hydroxy-5-(N-methyl)formamidopyrimidine.</text>
        <dbReference type="EC" id="3.2.2.23"/>
    </reaction>
</comment>
<dbReference type="KEGG" id="psa:PST_0858"/>
<evidence type="ECO:0000313" key="11">
    <source>
        <dbReference type="EMBL" id="ABP78555.1"/>
    </source>
</evidence>
<evidence type="ECO:0000256" key="1">
    <source>
        <dbReference type="ARBA" id="ARBA00001668"/>
    </source>
</evidence>
<evidence type="ECO:0000256" key="9">
    <source>
        <dbReference type="ARBA" id="ARBA00023295"/>
    </source>
</evidence>
<keyword evidence="11" id="KW-0540">Nuclease</keyword>
<dbReference type="Pfam" id="PF01149">
    <property type="entry name" value="Fapy_DNA_glyco"/>
    <property type="match status" value="1"/>
</dbReference>